<dbReference type="InterPro" id="IPR038731">
    <property type="entry name" value="RgtA/B/C-like"/>
</dbReference>
<evidence type="ECO:0000256" key="2">
    <source>
        <dbReference type="ARBA" id="ARBA00022475"/>
    </source>
</evidence>
<comment type="subcellular location">
    <subcellularLocation>
        <location evidence="1">Cell membrane</location>
        <topology evidence="1">Multi-pass membrane protein</topology>
    </subcellularLocation>
</comment>
<evidence type="ECO:0000256" key="3">
    <source>
        <dbReference type="ARBA" id="ARBA00022676"/>
    </source>
</evidence>
<dbReference type="InterPro" id="IPR050297">
    <property type="entry name" value="LipidA_mod_glycosyltrf_83"/>
</dbReference>
<keyword evidence="3" id="KW-0328">Glycosyltransferase</keyword>
<dbReference type="EMBL" id="CP033924">
    <property type="protein sequence ID" value="AZA80511.1"/>
    <property type="molecule type" value="Genomic_DNA"/>
</dbReference>
<evidence type="ECO:0000313" key="11">
    <source>
        <dbReference type="EMBL" id="PNW11353.1"/>
    </source>
</evidence>
<dbReference type="EMBL" id="PPEH01000013">
    <property type="protein sequence ID" value="PNW11353.1"/>
    <property type="molecule type" value="Genomic_DNA"/>
</dbReference>
<accession>A0A3G6RNV2</accession>
<reference evidence="11 12" key="1">
    <citation type="submission" date="2018-01" db="EMBL/GenBank/DDBJ databases">
        <title>Draft genome sequences of Chryseobacterium lactis NCTC11390, Chryseobacterium oncorhynchi 701B-08, and Chryseobacterium viscerum 687B-08.</title>
        <authorList>
            <person name="Jeong J.-J."/>
            <person name="Lee Y.J."/>
            <person name="Park B."/>
            <person name="Choi I.-G."/>
            <person name="Kim K.D."/>
        </authorList>
    </citation>
    <scope>NUCLEOTIDE SEQUENCE [LARGE SCALE GENOMIC DNA]</scope>
    <source>
        <strain evidence="11 12">NCTC11390</strain>
    </source>
</reference>
<dbReference type="Proteomes" id="UP000236262">
    <property type="component" value="Unassembled WGS sequence"/>
</dbReference>
<feature type="transmembrane region" description="Helical" evidence="8">
    <location>
        <begin position="137"/>
        <end position="153"/>
    </location>
</feature>
<feature type="transmembrane region" description="Helical" evidence="8">
    <location>
        <begin position="112"/>
        <end position="131"/>
    </location>
</feature>
<keyword evidence="13" id="KW-1185">Reference proteome</keyword>
<feature type="domain" description="Glycosyltransferase RgtA/B/C/D-like" evidence="9">
    <location>
        <begin position="61"/>
        <end position="221"/>
    </location>
</feature>
<evidence type="ECO:0000256" key="4">
    <source>
        <dbReference type="ARBA" id="ARBA00022679"/>
    </source>
</evidence>
<evidence type="ECO:0000313" key="10">
    <source>
        <dbReference type="EMBL" id="AZA80511.1"/>
    </source>
</evidence>
<feature type="transmembrane region" description="Helical" evidence="8">
    <location>
        <begin position="207"/>
        <end position="228"/>
    </location>
</feature>
<name>A0A3G6RNV2_CHRLC</name>
<dbReference type="GO" id="GO:0010041">
    <property type="term" value="P:response to iron(III) ion"/>
    <property type="evidence" value="ECO:0007669"/>
    <property type="project" value="TreeGrafter"/>
</dbReference>
<dbReference type="GO" id="GO:0009103">
    <property type="term" value="P:lipopolysaccharide biosynthetic process"/>
    <property type="evidence" value="ECO:0007669"/>
    <property type="project" value="UniProtKB-ARBA"/>
</dbReference>
<feature type="transmembrane region" description="Helical" evidence="8">
    <location>
        <begin position="7"/>
        <end position="28"/>
    </location>
</feature>
<dbReference type="RefSeq" id="WP_103293944.1">
    <property type="nucleotide sequence ID" value="NZ_CP033924.1"/>
</dbReference>
<keyword evidence="6 8" id="KW-1133">Transmembrane helix</keyword>
<proteinExistence type="predicted"/>
<evidence type="ECO:0000313" key="13">
    <source>
        <dbReference type="Proteomes" id="UP000279972"/>
    </source>
</evidence>
<evidence type="ECO:0000313" key="12">
    <source>
        <dbReference type="Proteomes" id="UP000236262"/>
    </source>
</evidence>
<keyword evidence="2" id="KW-1003">Cell membrane</keyword>
<feature type="transmembrane region" description="Helical" evidence="8">
    <location>
        <begin position="182"/>
        <end position="200"/>
    </location>
</feature>
<organism evidence="11 12">
    <name type="scientific">Chryseobacterium lactis</name>
    <dbReference type="NCBI Taxonomy" id="1241981"/>
    <lineage>
        <taxon>Bacteria</taxon>
        <taxon>Pseudomonadati</taxon>
        <taxon>Bacteroidota</taxon>
        <taxon>Flavobacteriia</taxon>
        <taxon>Flavobacteriales</taxon>
        <taxon>Weeksellaceae</taxon>
        <taxon>Chryseobacterium group</taxon>
        <taxon>Chryseobacterium</taxon>
    </lineage>
</organism>
<dbReference type="AlphaFoldDB" id="A0A3G6RNV2"/>
<evidence type="ECO:0000256" key="7">
    <source>
        <dbReference type="ARBA" id="ARBA00023136"/>
    </source>
</evidence>
<evidence type="ECO:0000259" key="9">
    <source>
        <dbReference type="Pfam" id="PF13231"/>
    </source>
</evidence>
<feature type="transmembrane region" description="Helical" evidence="8">
    <location>
        <begin position="256"/>
        <end position="276"/>
    </location>
</feature>
<dbReference type="KEGG" id="clac:EG342_00620"/>
<sequence length="551" mass="64060">MKNEKQLFYLLMVAVVVLLFVHLGKLYVDIMEARNFVSAREMVEEGHWIFTTMNGVPRYEKPPFPTWMSAWTGALFGCGNISALRFPAALSSLLLVVYFYKIVNFLSDNRRLATISSLVLITNFLVIYVGRRANWDIYSYSFMIIGIYYFILALKEIRTIPNYLFAGLFFGLSILSKGPVGPYVVLLPFYLGYSIVFGWPKLQNIKGIVLCALFAVFIGFSWYFYIYFSDPDTFLAVMEKEATARGNRDVKPFTRYLSFPVQTGVWIFYSVIGLIYPMLIKRVKQPKIYSLFFYWTLFSLILLSLIPSKKERYLFPMMIPLAATTGYYLQYLFQSFNLKRWELNLNTIIFTVLAIVSLFFSIGVYFLPLETDIMTVLFSITTYLTGIGILYFIYGDRNFQHAFCVVILLVIGTGIFGIPILDEMLSNNKKFKSLVTIKEKIRQENLKLYSYAEYSPEVWFRYQEVIPEIKPGDSLTYPVEKEFYLTMNSNKTELLKPFNQLGWKSVYVGMFDDNEEAPPSKNYSDRKIHYLYKITAYDESRPILLNCNSTL</sequence>
<gene>
    <name evidence="11" type="ORF">C1637_22715</name>
    <name evidence="10" type="ORF">EG342_00620</name>
</gene>
<feature type="transmembrane region" description="Helical" evidence="8">
    <location>
        <begin position="288"/>
        <end position="307"/>
    </location>
</feature>
<dbReference type="OrthoDB" id="8353433at2"/>
<feature type="transmembrane region" description="Helical" evidence="8">
    <location>
        <begin position="373"/>
        <end position="394"/>
    </location>
</feature>
<evidence type="ECO:0000256" key="6">
    <source>
        <dbReference type="ARBA" id="ARBA00022989"/>
    </source>
</evidence>
<feature type="transmembrane region" description="Helical" evidence="8">
    <location>
        <begin position="313"/>
        <end position="333"/>
    </location>
</feature>
<feature type="transmembrane region" description="Helical" evidence="8">
    <location>
        <begin position="345"/>
        <end position="367"/>
    </location>
</feature>
<dbReference type="PANTHER" id="PTHR33908">
    <property type="entry name" value="MANNOSYLTRANSFERASE YKCB-RELATED"/>
    <property type="match status" value="1"/>
</dbReference>
<feature type="transmembrane region" description="Helical" evidence="8">
    <location>
        <begin position="74"/>
        <end position="100"/>
    </location>
</feature>
<dbReference type="GO" id="GO:0005886">
    <property type="term" value="C:plasma membrane"/>
    <property type="evidence" value="ECO:0007669"/>
    <property type="project" value="UniProtKB-SubCell"/>
</dbReference>
<evidence type="ECO:0000256" key="5">
    <source>
        <dbReference type="ARBA" id="ARBA00022692"/>
    </source>
</evidence>
<evidence type="ECO:0000256" key="1">
    <source>
        <dbReference type="ARBA" id="ARBA00004651"/>
    </source>
</evidence>
<keyword evidence="5 8" id="KW-0812">Transmembrane</keyword>
<protein>
    <submittedName>
        <fullName evidence="10">Phospholipid carrier-dependent glycosyltransferase</fullName>
    </submittedName>
</protein>
<keyword evidence="4" id="KW-0808">Transferase</keyword>
<dbReference type="Pfam" id="PF13231">
    <property type="entry name" value="PMT_2"/>
    <property type="match status" value="1"/>
</dbReference>
<dbReference type="GO" id="GO:0016763">
    <property type="term" value="F:pentosyltransferase activity"/>
    <property type="evidence" value="ECO:0007669"/>
    <property type="project" value="TreeGrafter"/>
</dbReference>
<keyword evidence="7 8" id="KW-0472">Membrane</keyword>
<evidence type="ECO:0000256" key="8">
    <source>
        <dbReference type="SAM" id="Phobius"/>
    </source>
</evidence>
<feature type="transmembrane region" description="Helical" evidence="8">
    <location>
        <begin position="401"/>
        <end position="421"/>
    </location>
</feature>
<reference evidence="10 13" key="2">
    <citation type="submission" date="2018-11" db="EMBL/GenBank/DDBJ databases">
        <title>Proposal to divide the Flavobacteriaceae and reorganize its genera based on Amino Acid Identity values calculated from whole genome sequences.</title>
        <authorList>
            <person name="Nicholson A.C."/>
            <person name="Gulvik C.A."/>
            <person name="Whitney A.M."/>
            <person name="Humrighouse B.W."/>
            <person name="Bell M."/>
            <person name="Holmes B."/>
            <person name="Steigerwalt A.G."/>
            <person name="Villarma A."/>
            <person name="Sheth M."/>
            <person name="Batra D."/>
            <person name="Pryor J."/>
            <person name="Bernardet J.-F."/>
            <person name="Hugo C."/>
            <person name="Kampfer P."/>
            <person name="Newman J."/>
            <person name="McQuiston J.R."/>
        </authorList>
    </citation>
    <scope>NUCLEOTIDE SEQUENCE [LARGE SCALE GENOMIC DNA]</scope>
    <source>
        <strain evidence="10 13">KC_1864</strain>
    </source>
</reference>
<dbReference type="Proteomes" id="UP000279972">
    <property type="component" value="Chromosome"/>
</dbReference>
<dbReference type="PANTHER" id="PTHR33908:SF3">
    <property type="entry name" value="UNDECAPRENYL PHOSPHATE-ALPHA-4-AMINO-4-DEOXY-L-ARABINOSE ARABINOSYL TRANSFERASE"/>
    <property type="match status" value="1"/>
</dbReference>
<feature type="transmembrane region" description="Helical" evidence="8">
    <location>
        <begin position="160"/>
        <end position="176"/>
    </location>
</feature>